<reference evidence="2 3" key="1">
    <citation type="submission" date="2019-03" db="EMBL/GenBank/DDBJ databases">
        <title>Genomic Encyclopedia of Type Strains, Phase IV (KMG-IV): sequencing the most valuable type-strain genomes for metagenomic binning, comparative biology and taxonomic classification.</title>
        <authorList>
            <person name="Goeker M."/>
        </authorList>
    </citation>
    <scope>NUCLEOTIDE SEQUENCE [LARGE SCALE GENOMIC DNA]</scope>
    <source>
        <strain evidence="2 3">DSM 16326</strain>
    </source>
</reference>
<keyword evidence="1" id="KW-0812">Transmembrane</keyword>
<evidence type="ECO:0000256" key="1">
    <source>
        <dbReference type="SAM" id="Phobius"/>
    </source>
</evidence>
<dbReference type="EMBL" id="SOQX01000005">
    <property type="protein sequence ID" value="TDY00471.1"/>
    <property type="molecule type" value="Genomic_DNA"/>
</dbReference>
<keyword evidence="3" id="KW-1185">Reference proteome</keyword>
<evidence type="ECO:0000313" key="2">
    <source>
        <dbReference type="EMBL" id="TDY00471.1"/>
    </source>
</evidence>
<dbReference type="Proteomes" id="UP000294914">
    <property type="component" value="Unassembled WGS sequence"/>
</dbReference>
<keyword evidence="1" id="KW-1133">Transmembrane helix</keyword>
<feature type="transmembrane region" description="Helical" evidence="1">
    <location>
        <begin position="61"/>
        <end position="85"/>
    </location>
</feature>
<dbReference type="AlphaFoldDB" id="A0A4R8IIJ5"/>
<feature type="transmembrane region" description="Helical" evidence="1">
    <location>
        <begin position="157"/>
        <end position="175"/>
    </location>
</feature>
<dbReference type="RefSeq" id="WP_166668825.1">
    <property type="nucleotide sequence ID" value="NZ_SOQX01000005.1"/>
</dbReference>
<gene>
    <name evidence="2" type="ORF">EDC23_1972</name>
</gene>
<comment type="caution">
    <text evidence="2">The sequence shown here is derived from an EMBL/GenBank/DDBJ whole genome shotgun (WGS) entry which is preliminary data.</text>
</comment>
<proteinExistence type="predicted"/>
<feature type="transmembrane region" description="Helical" evidence="1">
    <location>
        <begin position="31"/>
        <end position="49"/>
    </location>
</feature>
<accession>A0A4R8IIJ5</accession>
<organism evidence="2 3">
    <name type="scientific">Thiohalophilus thiocyanatoxydans</name>
    <dbReference type="NCBI Taxonomy" id="381308"/>
    <lineage>
        <taxon>Bacteria</taxon>
        <taxon>Pseudomonadati</taxon>
        <taxon>Pseudomonadota</taxon>
        <taxon>Gammaproteobacteria</taxon>
        <taxon>Thiohalomonadales</taxon>
        <taxon>Thiohalophilaceae</taxon>
        <taxon>Thiohalophilus</taxon>
    </lineage>
</organism>
<name>A0A4R8IIJ5_9GAMM</name>
<evidence type="ECO:0000313" key="3">
    <source>
        <dbReference type="Proteomes" id="UP000294914"/>
    </source>
</evidence>
<keyword evidence="1" id="KW-0472">Membrane</keyword>
<feature type="transmembrane region" description="Helical" evidence="1">
    <location>
        <begin position="124"/>
        <end position="145"/>
    </location>
</feature>
<feature type="transmembrane region" description="Helical" evidence="1">
    <location>
        <begin position="91"/>
        <end position="112"/>
    </location>
</feature>
<protein>
    <submittedName>
        <fullName evidence="2">Yip1-like protein</fullName>
    </submittedName>
</protein>
<sequence>MNSRLLVYARPLVSRFWEICLLRKGPEDTPYSPLLLVLLLVAGYLLDNLRTNLLLPEITAFQLAGILLVHTLFMVLVTVGLLSLFGYRARIIQTLTALSGTSIILSVLILPFNYISSLNPEKFTMVLLIIIAVQIWSLVILGHILSHALSVHRLTGVIIAIGYLILGLAALDYLLPATN</sequence>